<keyword evidence="2 4" id="KW-0808">Transferase</keyword>
<evidence type="ECO:0000313" key="4">
    <source>
        <dbReference type="EMBL" id="MDJ1130160.1"/>
    </source>
</evidence>
<dbReference type="CDD" id="cd00761">
    <property type="entry name" value="Glyco_tranf_GTA_type"/>
    <property type="match status" value="1"/>
</dbReference>
<accession>A0ABT6ZM81</accession>
<keyword evidence="5" id="KW-1185">Reference proteome</keyword>
<keyword evidence="1 4" id="KW-0328">Glycosyltransferase</keyword>
<reference evidence="4" key="1">
    <citation type="submission" date="2023-05" db="EMBL/GenBank/DDBJ databases">
        <title>[olsenella] sp. nov., isolated from a pig farm feces dump.</title>
        <authorList>
            <person name="Chang Y.-H."/>
        </authorList>
    </citation>
    <scope>NUCLEOTIDE SEQUENCE</scope>
    <source>
        <strain evidence="4">YH-ols2217</strain>
    </source>
</reference>
<proteinExistence type="predicted"/>
<dbReference type="GO" id="GO:0016757">
    <property type="term" value="F:glycosyltransferase activity"/>
    <property type="evidence" value="ECO:0007669"/>
    <property type="project" value="UniProtKB-KW"/>
</dbReference>
<feature type="domain" description="Glycosyltransferase 2-like" evidence="3">
    <location>
        <begin position="44"/>
        <end position="206"/>
    </location>
</feature>
<dbReference type="InterPro" id="IPR001173">
    <property type="entry name" value="Glyco_trans_2-like"/>
</dbReference>
<gene>
    <name evidence="4" type="ORF">QJ043_08745</name>
</gene>
<dbReference type="PANTHER" id="PTHR22916:SF51">
    <property type="entry name" value="GLYCOSYLTRANSFERASE EPSH-RELATED"/>
    <property type="match status" value="1"/>
</dbReference>
<dbReference type="Gene3D" id="3.90.550.10">
    <property type="entry name" value="Spore Coat Polysaccharide Biosynthesis Protein SpsA, Chain A"/>
    <property type="match status" value="1"/>
</dbReference>
<dbReference type="RefSeq" id="WP_283713323.1">
    <property type="nucleotide sequence ID" value="NZ_JASJEW010000003.1"/>
</dbReference>
<evidence type="ECO:0000256" key="1">
    <source>
        <dbReference type="ARBA" id="ARBA00022676"/>
    </source>
</evidence>
<dbReference type="InterPro" id="IPR029044">
    <property type="entry name" value="Nucleotide-diphossugar_trans"/>
</dbReference>
<evidence type="ECO:0000313" key="5">
    <source>
        <dbReference type="Proteomes" id="UP001431693"/>
    </source>
</evidence>
<dbReference type="SUPFAM" id="SSF53448">
    <property type="entry name" value="Nucleotide-diphospho-sugar transferases"/>
    <property type="match status" value="1"/>
</dbReference>
<comment type="caution">
    <text evidence="4">The sequence shown here is derived from an EMBL/GenBank/DDBJ whole genome shotgun (WGS) entry which is preliminary data.</text>
</comment>
<protein>
    <submittedName>
        <fullName evidence="4">Glycosyltransferase</fullName>
        <ecNumber evidence="4">2.4.-.-</ecNumber>
    </submittedName>
</protein>
<sequence length="750" mass="84117">MACVTDAEAAGPAYNLPSVAIALEFPRIGGEHWKVSVLGCPDVSIIVPVYNAHRFLNECLESLVGQTLKNIEVLCIDDGSTDGSSELLDCWVTRDARVRVTHKANEGVSAARNLGLEQATGEYVLFVDADDLLADHACEELRNLAEKEVADIVVFGGKTFPTLGWADASFACVNAVVRDGVDALLHYQGSYPLMCNKLYRRSLLEEHRLRLDEHLRLAEDHAFQFFVFPYARVVAFTKDQLYFYRIHKEAGLGEYVPNENKAAWQHLEAARAVLSAWQERGLIKQYEEELLYWLIAFLYNMASRMTFNEREEFSGELAELLGVYLPGYGMGLYRLGREATRRLEFLLDAHDIIDEPPLMTFVLYVADGEPADEKTLGSLEYQEQQNLRIWVECEKDPDESVFALAKRDRRVRILDRPFVEMASELDSSNVWLVENGLLIEPTALREMKGSLRPDLETAEEAAPLEDVVCPDLMVFTDSANYCGVFDSYEYAEPVLSEPSLPSGWYRPSDFGAGFLEAVSMSPSNKVFSRRLVQESSRLLVSQKLRAASSPVVLSTACSLLVPSFLYTRVPFFAFQEVTAACADRLPWSGIKEDTLLLVEALDMAPTEAAVDRAMCSLALTYLMLSVGFERFGRLCELSQAFEEGGAQPRELPEEAFHRVLSSLAARRLFEDAMVCARAAETERDLARALCLSLMTLSEENRRTALVQAEQTANAQEALDRYYSSVTYRIGSTVVDVPRRLVRAVTRLVKE</sequence>
<evidence type="ECO:0000259" key="3">
    <source>
        <dbReference type="Pfam" id="PF00535"/>
    </source>
</evidence>
<name>A0ABT6ZM81_9ACTN</name>
<organism evidence="4 5">
    <name type="scientific">Kribbibacterium absianum</name>
    <dbReference type="NCBI Taxonomy" id="3044210"/>
    <lineage>
        <taxon>Bacteria</taxon>
        <taxon>Bacillati</taxon>
        <taxon>Actinomycetota</taxon>
        <taxon>Coriobacteriia</taxon>
        <taxon>Coriobacteriales</taxon>
        <taxon>Kribbibacteriaceae</taxon>
        <taxon>Kribbibacterium</taxon>
    </lineage>
</organism>
<dbReference type="PANTHER" id="PTHR22916">
    <property type="entry name" value="GLYCOSYLTRANSFERASE"/>
    <property type="match status" value="1"/>
</dbReference>
<evidence type="ECO:0000256" key="2">
    <source>
        <dbReference type="ARBA" id="ARBA00022679"/>
    </source>
</evidence>
<dbReference type="Proteomes" id="UP001431693">
    <property type="component" value="Unassembled WGS sequence"/>
</dbReference>
<dbReference type="EMBL" id="JASJEX010000004">
    <property type="protein sequence ID" value="MDJ1130160.1"/>
    <property type="molecule type" value="Genomic_DNA"/>
</dbReference>
<dbReference type="EC" id="2.4.-.-" evidence="4"/>
<dbReference type="Pfam" id="PF00535">
    <property type="entry name" value="Glycos_transf_2"/>
    <property type="match status" value="1"/>
</dbReference>